<dbReference type="SUPFAM" id="SSF53335">
    <property type="entry name" value="S-adenosyl-L-methionine-dependent methyltransferases"/>
    <property type="match status" value="1"/>
</dbReference>
<accession>L8GH51</accession>
<dbReference type="OMA" id="CWQPMGV"/>
<proteinExistence type="predicted"/>
<sequence length="273" mass="31185">MAAREQIMSDLGRFPSLGELLEAFFAPPGAPEEVRKDCQEAWKAHCYNQDFPIYECWTSDYIDALARYLLECRQRYASDYADGKPLRVLEAGAGTGKLTFGLRQALTGWQKGCGDEHCGIVIEAVDNSERPMKRLFPDVVREADYREALRETDYTIVLCAWMPFGADWTSDFRSKASVKEYILIGHTGDGLNGDPLRTWGYRKLSYEDESEDDDQDDEQVEGYIEESERAYVKDGFERVDLPHLSKWQLCRFDNVSSLSGQTGSSRTTSFRRK</sequence>
<dbReference type="KEGG" id="acan:ACA1_373830"/>
<gene>
    <name evidence="1" type="ORF">ACA1_373830</name>
</gene>
<dbReference type="EMBL" id="KB008119">
    <property type="protein sequence ID" value="ELR12317.1"/>
    <property type="molecule type" value="Genomic_DNA"/>
</dbReference>
<organism evidence="1 2">
    <name type="scientific">Acanthamoeba castellanii (strain ATCC 30010 / Neff)</name>
    <dbReference type="NCBI Taxonomy" id="1257118"/>
    <lineage>
        <taxon>Eukaryota</taxon>
        <taxon>Amoebozoa</taxon>
        <taxon>Discosea</taxon>
        <taxon>Longamoebia</taxon>
        <taxon>Centramoebida</taxon>
        <taxon>Acanthamoebidae</taxon>
        <taxon>Acanthamoeba</taxon>
    </lineage>
</organism>
<dbReference type="Proteomes" id="UP000011083">
    <property type="component" value="Unassembled WGS sequence"/>
</dbReference>
<protein>
    <recommendedName>
        <fullName evidence="3">Methyltransferase domain-containing protein</fullName>
    </recommendedName>
</protein>
<keyword evidence="2" id="KW-1185">Reference proteome</keyword>
<dbReference type="RefSeq" id="XP_004334330.1">
    <property type="nucleotide sequence ID" value="XM_004334282.1"/>
</dbReference>
<name>L8GH51_ACACF</name>
<dbReference type="GeneID" id="14912885"/>
<evidence type="ECO:0000313" key="1">
    <source>
        <dbReference type="EMBL" id="ELR12317.1"/>
    </source>
</evidence>
<evidence type="ECO:0008006" key="3">
    <source>
        <dbReference type="Google" id="ProtNLM"/>
    </source>
</evidence>
<dbReference type="InterPro" id="IPR029063">
    <property type="entry name" value="SAM-dependent_MTases_sf"/>
</dbReference>
<dbReference type="AlphaFoldDB" id="L8GH51"/>
<reference evidence="1 2" key="1">
    <citation type="journal article" date="2013" name="Genome Biol.">
        <title>Genome of Acanthamoeba castellanii highlights extensive lateral gene transfer and early evolution of tyrosine kinase signaling.</title>
        <authorList>
            <person name="Clarke M."/>
            <person name="Lohan A.J."/>
            <person name="Liu B."/>
            <person name="Lagkouvardos I."/>
            <person name="Roy S."/>
            <person name="Zafar N."/>
            <person name="Bertelli C."/>
            <person name="Schilde C."/>
            <person name="Kianianmomeni A."/>
            <person name="Burglin T.R."/>
            <person name="Frech C."/>
            <person name="Turcotte B."/>
            <person name="Kopec K.O."/>
            <person name="Synnott J.M."/>
            <person name="Choo C."/>
            <person name="Paponov I."/>
            <person name="Finkler A."/>
            <person name="Soon Heng Tan C."/>
            <person name="Hutchins A.P."/>
            <person name="Weinmeier T."/>
            <person name="Rattei T."/>
            <person name="Chu J.S."/>
            <person name="Gimenez G."/>
            <person name="Irimia M."/>
            <person name="Rigden D.J."/>
            <person name="Fitzpatrick D.A."/>
            <person name="Lorenzo-Morales J."/>
            <person name="Bateman A."/>
            <person name="Chiu C.H."/>
            <person name="Tang P."/>
            <person name="Hegemann P."/>
            <person name="Fromm H."/>
            <person name="Raoult D."/>
            <person name="Greub G."/>
            <person name="Miranda-Saavedra D."/>
            <person name="Chen N."/>
            <person name="Nash P."/>
            <person name="Ginger M.L."/>
            <person name="Horn M."/>
            <person name="Schaap P."/>
            <person name="Caler L."/>
            <person name="Loftus B."/>
        </authorList>
    </citation>
    <scope>NUCLEOTIDE SEQUENCE [LARGE SCALE GENOMIC DNA]</scope>
    <source>
        <strain evidence="1 2">Neff</strain>
    </source>
</reference>
<dbReference type="VEuPathDB" id="AmoebaDB:ACA1_373830"/>
<dbReference type="OrthoDB" id="567951at2759"/>
<evidence type="ECO:0000313" key="2">
    <source>
        <dbReference type="Proteomes" id="UP000011083"/>
    </source>
</evidence>